<dbReference type="EMBL" id="LR962863">
    <property type="protein sequence ID" value="CAD7360817.1"/>
    <property type="molecule type" value="Genomic_DNA"/>
</dbReference>
<dbReference type="EMBL" id="POVK01000017">
    <property type="protein sequence ID" value="NHA34126.1"/>
    <property type="molecule type" value="Genomic_DNA"/>
</dbReference>
<evidence type="ECO:0000256" key="5">
    <source>
        <dbReference type="ARBA" id="ARBA00022737"/>
    </source>
</evidence>
<evidence type="ECO:0000313" key="10">
    <source>
        <dbReference type="EMBL" id="CAD7360817.1"/>
    </source>
</evidence>
<comment type="subcellular location">
    <subcellularLocation>
        <location evidence="1">Cell envelope</location>
    </subcellularLocation>
    <subcellularLocation>
        <location evidence="2">Secreted</location>
    </subcellularLocation>
</comment>
<keyword evidence="3" id="KW-0964">Secreted</keyword>
<feature type="compositionally biased region" description="Low complexity" evidence="7">
    <location>
        <begin position="237"/>
        <end position="246"/>
    </location>
</feature>
<reference evidence="11 14" key="1">
    <citation type="submission" date="2018-01" db="EMBL/GenBank/DDBJ databases">
        <title>Complete genome sequence of Staphylococcus Scheliferi isolated from human.</title>
        <authorList>
            <person name="Abouelkhair M.A."/>
            <person name="Bemis D.A."/>
            <person name="Kania S.A."/>
        </authorList>
    </citation>
    <scope>NUCLEOTIDE SEQUENCE [LARGE SCALE GENOMIC DNA]</scope>
    <source>
        <strain evidence="11 14">ATCC 43808</strain>
    </source>
</reference>
<protein>
    <submittedName>
        <fullName evidence="12">IgG-binding protein</fullName>
    </submittedName>
</protein>
<dbReference type="InterPro" id="IPR009063">
    <property type="entry name" value="Ig/albumin-bd_sf"/>
</dbReference>
<feature type="chain" id="PRO_5044662693" evidence="8">
    <location>
        <begin position="20"/>
        <end position="422"/>
    </location>
</feature>
<dbReference type="SUPFAM" id="SSF46997">
    <property type="entry name" value="Bacterial immunoglobulin/albumin-binding domains"/>
    <property type="match status" value="2"/>
</dbReference>
<name>A0A7Z7QRQ1_STASC</name>
<evidence type="ECO:0000256" key="8">
    <source>
        <dbReference type="SAM" id="SignalP"/>
    </source>
</evidence>
<dbReference type="GO" id="GO:0019865">
    <property type="term" value="F:immunoglobulin binding"/>
    <property type="evidence" value="ECO:0007669"/>
    <property type="project" value="InterPro"/>
</dbReference>
<dbReference type="InterPro" id="IPR003132">
    <property type="entry name" value="Protein_A_Ig-bd"/>
</dbReference>
<sequence>MKNKYIAKLLMGVATVSIATIVSNGQADASEQVQESAKSGLAPAATQTFESAKVSPEQKAFYQVLHMEGITEEQRNQYLKQLHEDKESAQNVYSESIKDSLRPERRVGQQNAFYEILNNEDITDEQRDRYISQIKENPDASQKVFDESVNQTETKPAEPQIEPKDWEKQWQEQPQQEEQKPEVPKVEEKKEQDKPEAKTPEVKEQDKPKAPKVEEQKEQEAPEAKTPEVKKEEQKPEAQQPQVQKPEVQHQGQSQNQATPSQPSAPAVPKVEAPSKPSTWTDYWNSFKRPFENGYTYIKDSFNNAKKYVTDSYKSITEKYNNAKYYSKLYFKYKDAMDIAVLALLNDKGANAYITPIKIDKNNGTLYNAYAKTSNFVTSGINTGKVLYTLYQKPQAVKAAITTVETAQKVKNAFSSILSIFK</sequence>
<evidence type="ECO:0000256" key="7">
    <source>
        <dbReference type="SAM" id="MobiDB-lite"/>
    </source>
</evidence>
<gene>
    <name evidence="12" type="primary">spsK</name>
    <name evidence="11" type="ORF">C1O36_06280</name>
    <name evidence="12" type="ORF">NCTC12218_02521</name>
</gene>
<reference evidence="10 13" key="3">
    <citation type="submission" date="2020-11" db="EMBL/GenBank/DDBJ databases">
        <authorList>
            <consortium name="Pathogen Informatics"/>
        </authorList>
    </citation>
    <scope>NUCLEOTIDE SEQUENCE [LARGE SCALE GENOMIC DNA]</scope>
    <source>
        <strain evidence="10 13">NCTC12218</strain>
    </source>
</reference>
<keyword evidence="4 8" id="KW-0732">Signal</keyword>
<dbReference type="Proteomes" id="UP000572988">
    <property type="component" value="Unassembled WGS sequence"/>
</dbReference>
<evidence type="ECO:0000256" key="2">
    <source>
        <dbReference type="ARBA" id="ARBA00004613"/>
    </source>
</evidence>
<evidence type="ECO:0000256" key="4">
    <source>
        <dbReference type="ARBA" id="ARBA00022729"/>
    </source>
</evidence>
<evidence type="ECO:0000256" key="1">
    <source>
        <dbReference type="ARBA" id="ARBA00004196"/>
    </source>
</evidence>
<dbReference type="Pfam" id="PF02216">
    <property type="entry name" value="B"/>
    <property type="match status" value="2"/>
</dbReference>
<dbReference type="AlphaFoldDB" id="A0A7Z7QRQ1"/>
<feature type="compositionally biased region" description="Polar residues" evidence="7">
    <location>
        <begin position="250"/>
        <end position="264"/>
    </location>
</feature>
<dbReference type="RefSeq" id="WP_126496450.1">
    <property type="nucleotide sequence ID" value="NZ_CALYFA010000001.1"/>
</dbReference>
<organism evidence="12">
    <name type="scientific">Staphylococcus schleiferi</name>
    <dbReference type="NCBI Taxonomy" id="1295"/>
    <lineage>
        <taxon>Bacteria</taxon>
        <taxon>Bacillati</taxon>
        <taxon>Bacillota</taxon>
        <taxon>Bacilli</taxon>
        <taxon>Bacillales</taxon>
        <taxon>Staphylococcaceae</taxon>
        <taxon>Staphylococcus</taxon>
    </lineage>
</organism>
<evidence type="ECO:0000313" key="12">
    <source>
        <dbReference type="EMBL" id="SUM90472.1"/>
    </source>
</evidence>
<proteinExistence type="predicted"/>
<evidence type="ECO:0000256" key="3">
    <source>
        <dbReference type="ARBA" id="ARBA00022525"/>
    </source>
</evidence>
<evidence type="ECO:0000259" key="9">
    <source>
        <dbReference type="Pfam" id="PF02216"/>
    </source>
</evidence>
<feature type="domain" description="Protein A Ig-binding" evidence="9">
    <location>
        <begin position="103"/>
        <end position="150"/>
    </location>
</feature>
<evidence type="ECO:0000313" key="13">
    <source>
        <dbReference type="Proteomes" id="UP000264146"/>
    </source>
</evidence>
<keyword evidence="5" id="KW-0677">Repeat</keyword>
<feature type="domain" description="Protein A Ig-binding" evidence="9">
    <location>
        <begin position="57"/>
        <end position="99"/>
    </location>
</feature>
<dbReference type="Proteomes" id="UP000264146">
    <property type="component" value="Chromosome"/>
</dbReference>
<keyword evidence="14" id="KW-1185">Reference proteome</keyword>
<feature type="signal peptide" evidence="8">
    <location>
        <begin position="1"/>
        <end position="19"/>
    </location>
</feature>
<keyword evidence="6" id="KW-0843">Virulence</keyword>
<dbReference type="EMBL" id="UHEF01000001">
    <property type="protein sequence ID" value="SUM90472.1"/>
    <property type="molecule type" value="Genomic_DNA"/>
</dbReference>
<feature type="region of interest" description="Disordered" evidence="7">
    <location>
        <begin position="135"/>
        <end position="279"/>
    </location>
</feature>
<feature type="compositionally biased region" description="Basic and acidic residues" evidence="7">
    <location>
        <begin position="177"/>
        <end position="236"/>
    </location>
</feature>
<dbReference type="GO" id="GO:0005576">
    <property type="term" value="C:extracellular region"/>
    <property type="evidence" value="ECO:0007669"/>
    <property type="project" value="UniProtKB-SubCell"/>
</dbReference>
<evidence type="ECO:0000313" key="14">
    <source>
        <dbReference type="Proteomes" id="UP000572988"/>
    </source>
</evidence>
<feature type="compositionally biased region" description="Basic and acidic residues" evidence="7">
    <location>
        <begin position="161"/>
        <end position="170"/>
    </location>
</feature>
<dbReference type="Gene3D" id="1.20.5.420">
    <property type="entry name" value="Immunoglobulin FC, subunit C"/>
    <property type="match status" value="2"/>
</dbReference>
<reference evidence="12" key="2">
    <citation type="submission" date="2018-06" db="EMBL/GenBank/DDBJ databases">
        <authorList>
            <consortium name="Pathogen Informatics"/>
            <person name="Doyle S."/>
        </authorList>
    </citation>
    <scope>NUCLEOTIDE SEQUENCE [LARGE SCALE GENOMIC DNA]</scope>
    <source>
        <strain evidence="12">NCTC12218</strain>
    </source>
</reference>
<evidence type="ECO:0000313" key="11">
    <source>
        <dbReference type="EMBL" id="NHA34126.1"/>
    </source>
</evidence>
<dbReference type="GO" id="GO:0030313">
    <property type="term" value="C:cell envelope"/>
    <property type="evidence" value="ECO:0007669"/>
    <property type="project" value="UniProtKB-SubCell"/>
</dbReference>
<accession>A0A7Z7QRQ1</accession>
<evidence type="ECO:0000256" key="6">
    <source>
        <dbReference type="ARBA" id="ARBA00023026"/>
    </source>
</evidence>